<gene>
    <name evidence="1" type="ORF">CRG98_021313</name>
</gene>
<reference evidence="1 2" key="1">
    <citation type="submission" date="2017-11" db="EMBL/GenBank/DDBJ databases">
        <title>De-novo sequencing of pomegranate (Punica granatum L.) genome.</title>
        <authorList>
            <person name="Akparov Z."/>
            <person name="Amiraslanov A."/>
            <person name="Hajiyeva S."/>
            <person name="Abbasov M."/>
            <person name="Kaur K."/>
            <person name="Hamwieh A."/>
            <person name="Solovyev V."/>
            <person name="Salamov A."/>
            <person name="Braich B."/>
            <person name="Kosarev P."/>
            <person name="Mahmoud A."/>
            <person name="Hajiyev E."/>
            <person name="Babayeva S."/>
            <person name="Izzatullayeva V."/>
            <person name="Mammadov A."/>
            <person name="Mammadov A."/>
            <person name="Sharifova S."/>
            <person name="Ojaghi J."/>
            <person name="Eynullazada K."/>
            <person name="Bayramov B."/>
            <person name="Abdulazimova A."/>
            <person name="Shahmuradov I."/>
        </authorList>
    </citation>
    <scope>NUCLEOTIDE SEQUENCE [LARGE SCALE GENOMIC DNA]</scope>
    <source>
        <strain evidence="2">cv. AG2017</strain>
        <tissue evidence="1">Leaf</tissue>
    </source>
</reference>
<evidence type="ECO:0000313" key="2">
    <source>
        <dbReference type="Proteomes" id="UP000233551"/>
    </source>
</evidence>
<dbReference type="EMBL" id="PGOL01001406">
    <property type="protein sequence ID" value="PKI58307.1"/>
    <property type="molecule type" value="Genomic_DNA"/>
</dbReference>
<dbReference type="AlphaFoldDB" id="A0A2I0JPT5"/>
<protein>
    <submittedName>
        <fullName evidence="1">Uncharacterized protein</fullName>
    </submittedName>
</protein>
<organism evidence="1 2">
    <name type="scientific">Punica granatum</name>
    <name type="common">Pomegranate</name>
    <dbReference type="NCBI Taxonomy" id="22663"/>
    <lineage>
        <taxon>Eukaryota</taxon>
        <taxon>Viridiplantae</taxon>
        <taxon>Streptophyta</taxon>
        <taxon>Embryophyta</taxon>
        <taxon>Tracheophyta</taxon>
        <taxon>Spermatophyta</taxon>
        <taxon>Magnoliopsida</taxon>
        <taxon>eudicotyledons</taxon>
        <taxon>Gunneridae</taxon>
        <taxon>Pentapetalae</taxon>
        <taxon>rosids</taxon>
        <taxon>malvids</taxon>
        <taxon>Myrtales</taxon>
        <taxon>Lythraceae</taxon>
        <taxon>Punica</taxon>
    </lineage>
</organism>
<proteinExistence type="predicted"/>
<name>A0A2I0JPT5_PUNGR</name>
<dbReference type="Proteomes" id="UP000233551">
    <property type="component" value="Unassembled WGS sequence"/>
</dbReference>
<comment type="caution">
    <text evidence="1">The sequence shown here is derived from an EMBL/GenBank/DDBJ whole genome shotgun (WGS) entry which is preliminary data.</text>
</comment>
<sequence>MTVPVYAWLSVLLGEPLTRDGGSRYKGVNSLKSSEDLWGPVRWHSRLDPFPYSEPLTNLASYFWCPWDFGQEMKMPTTESIIGRWEHRKRMEWAVRMKLAPERVAPFRP</sequence>
<keyword evidence="2" id="KW-1185">Reference proteome</keyword>
<evidence type="ECO:0000313" key="1">
    <source>
        <dbReference type="EMBL" id="PKI58307.1"/>
    </source>
</evidence>
<accession>A0A2I0JPT5</accession>